<organism evidence="3 4">
    <name type="scientific">Brassica cretica</name>
    <name type="common">Mustard</name>
    <dbReference type="NCBI Taxonomy" id="69181"/>
    <lineage>
        <taxon>Eukaryota</taxon>
        <taxon>Viridiplantae</taxon>
        <taxon>Streptophyta</taxon>
        <taxon>Embryophyta</taxon>
        <taxon>Tracheophyta</taxon>
        <taxon>Spermatophyta</taxon>
        <taxon>Magnoliopsida</taxon>
        <taxon>eudicotyledons</taxon>
        <taxon>Gunneridae</taxon>
        <taxon>Pentapetalae</taxon>
        <taxon>rosids</taxon>
        <taxon>malvids</taxon>
        <taxon>Brassicales</taxon>
        <taxon>Brassicaceae</taxon>
        <taxon>Brassiceae</taxon>
        <taxon>Brassica</taxon>
    </lineage>
</organism>
<comment type="caution">
    <text evidence="3">The sequence shown here is derived from an EMBL/GenBank/DDBJ whole genome shotgun (WGS) entry which is preliminary data.</text>
</comment>
<reference evidence="3" key="1">
    <citation type="submission" date="2019-12" db="EMBL/GenBank/DDBJ databases">
        <title>Genome sequencing and annotation of Brassica cretica.</title>
        <authorList>
            <person name="Studholme D.J."/>
            <person name="Sarris P.F."/>
        </authorList>
    </citation>
    <scope>NUCLEOTIDE SEQUENCE</scope>
    <source>
        <strain evidence="3">PFS-001/15</strain>
        <tissue evidence="3">Leaf</tissue>
    </source>
</reference>
<evidence type="ECO:0000256" key="1">
    <source>
        <dbReference type="SAM" id="MobiDB-lite"/>
    </source>
</evidence>
<evidence type="ECO:0000313" key="4">
    <source>
        <dbReference type="Proteomes" id="UP000712281"/>
    </source>
</evidence>
<name>A0A8S9GWZ2_BRACR</name>
<dbReference type="EMBL" id="QGKW02001988">
    <property type="protein sequence ID" value="KAF2550069.1"/>
    <property type="molecule type" value="Genomic_DNA"/>
</dbReference>
<feature type="compositionally biased region" description="Basic and acidic residues" evidence="1">
    <location>
        <begin position="1"/>
        <end position="11"/>
    </location>
</feature>
<protein>
    <recommendedName>
        <fullName evidence="2">Arabidopsis retrotransposon Orf1 C-terminal domain-containing protein</fullName>
    </recommendedName>
</protein>
<accession>A0A8S9GWZ2</accession>
<evidence type="ECO:0000259" key="2">
    <source>
        <dbReference type="Pfam" id="PF03078"/>
    </source>
</evidence>
<feature type="region of interest" description="Disordered" evidence="1">
    <location>
        <begin position="1"/>
        <end position="36"/>
    </location>
</feature>
<sequence length="177" mass="20886">MDERRTKRRFDTGGTSTSPPTPPVRYQHPWPREREDDPIPLFDHFANPRAAAKSLECKNLAIKDEWDNYESIFYNEWLKVSIKPTRFVDPDVIRWLGIREDLKDMFVELGMGNMATNPHVLYPELVRQFMATVQVYYNRERARRASEGTLTFFICGIRYRVPLMTLCTIYGFQNSEL</sequence>
<dbReference type="InterPro" id="IPR004312">
    <property type="entry name" value="ATHILA_Orf1_C"/>
</dbReference>
<dbReference type="AlphaFoldDB" id="A0A8S9GWZ2"/>
<dbReference type="Proteomes" id="UP000712281">
    <property type="component" value="Unassembled WGS sequence"/>
</dbReference>
<dbReference type="Pfam" id="PF03078">
    <property type="entry name" value="ATHILA"/>
    <property type="match status" value="1"/>
</dbReference>
<feature type="domain" description="Arabidopsis retrotransposon Orf1 C-terminal" evidence="2">
    <location>
        <begin position="81"/>
        <end position="175"/>
    </location>
</feature>
<proteinExistence type="predicted"/>
<evidence type="ECO:0000313" key="3">
    <source>
        <dbReference type="EMBL" id="KAF2550069.1"/>
    </source>
</evidence>
<gene>
    <name evidence="3" type="ORF">F2Q68_00034032</name>
</gene>